<dbReference type="EMBL" id="CP022196">
    <property type="protein sequence ID" value="ATG48743.1"/>
    <property type="molecule type" value="Genomic_DNA"/>
</dbReference>
<dbReference type="GO" id="GO:0016491">
    <property type="term" value="F:oxidoreductase activity"/>
    <property type="evidence" value="ECO:0007669"/>
    <property type="project" value="UniProtKB-KW"/>
</dbReference>
<dbReference type="Proteomes" id="UP000217935">
    <property type="component" value="Chromosome"/>
</dbReference>
<organism evidence="4 5">
    <name type="scientific">Celeribacter ethanolicus</name>
    <dbReference type="NCBI Taxonomy" id="1758178"/>
    <lineage>
        <taxon>Bacteria</taxon>
        <taxon>Pseudomonadati</taxon>
        <taxon>Pseudomonadota</taxon>
        <taxon>Alphaproteobacteria</taxon>
        <taxon>Rhodobacterales</taxon>
        <taxon>Roseobacteraceae</taxon>
        <taxon>Celeribacter</taxon>
    </lineage>
</organism>
<dbReference type="OrthoDB" id="9793825at2"/>
<keyword evidence="5" id="KW-1185">Reference proteome</keyword>
<protein>
    <submittedName>
        <fullName evidence="4">Short-chain dehydrogenase</fullName>
    </submittedName>
</protein>
<proteinExistence type="inferred from homology"/>
<dbReference type="PRINTS" id="PR00081">
    <property type="entry name" value="GDHRDH"/>
</dbReference>
<dbReference type="PROSITE" id="PS00061">
    <property type="entry name" value="ADH_SHORT"/>
    <property type="match status" value="1"/>
</dbReference>
<evidence type="ECO:0000313" key="5">
    <source>
        <dbReference type="Proteomes" id="UP000217935"/>
    </source>
</evidence>
<evidence type="ECO:0000256" key="1">
    <source>
        <dbReference type="ARBA" id="ARBA00006484"/>
    </source>
</evidence>
<gene>
    <name evidence="4" type="ORF">CEW89_14935</name>
</gene>
<dbReference type="SUPFAM" id="SSF51735">
    <property type="entry name" value="NAD(P)-binding Rossmann-fold domains"/>
    <property type="match status" value="1"/>
</dbReference>
<dbReference type="AlphaFoldDB" id="A0A291GDW3"/>
<dbReference type="InterPro" id="IPR020904">
    <property type="entry name" value="Sc_DH/Rdtase_CS"/>
</dbReference>
<reference evidence="4 5" key="1">
    <citation type="submission" date="2017-06" db="EMBL/GenBank/DDBJ databases">
        <title>Celeribacter sp. TSPH2 complete genome sequence.</title>
        <authorList>
            <person name="Woo J.-H."/>
            <person name="Kim H.-S."/>
        </authorList>
    </citation>
    <scope>NUCLEOTIDE SEQUENCE [LARGE SCALE GENOMIC DNA]</scope>
    <source>
        <strain evidence="4 5">TSPH2</strain>
    </source>
</reference>
<name>A0A291GDW3_9RHOB</name>
<dbReference type="PANTHER" id="PTHR44169:SF6">
    <property type="entry name" value="NADPH-DEPENDENT 1-ACYLDIHYDROXYACETONE PHOSPHATE REDUCTASE"/>
    <property type="match status" value="1"/>
</dbReference>
<dbReference type="KEGG" id="ceh:CEW89_14935"/>
<accession>A0A291GDW3</accession>
<dbReference type="STRING" id="1758178.GCA_001550095_01735"/>
<evidence type="ECO:0000313" key="4">
    <source>
        <dbReference type="EMBL" id="ATG48743.1"/>
    </source>
</evidence>
<comment type="similarity">
    <text evidence="1 3">Belongs to the short-chain dehydrogenases/reductases (SDR) family.</text>
</comment>
<sequence>MRTILITGCSSGIGHHAAHHLKSLGWRVFATCRSEEDVTRLSAEGLESLRLDYEDPASIEAAWTEIMTRTGGTLDALFNNGAYAIPALIEDLPVAALRQHFEANLFGWHDLTQRAVRVMREQGHGRIVQCSSVLGFMTTKFRGSYSATKHALEALTTALRLEMRGTDVHVSLIQPGPIRTDFRLNSRKQFDRWIDWRNSPQSARYTKLTTRLYAETTKPDAFELGPEAVTAKLLRALEDRNPKARYPVTKVTVFTALALRVLPARLSEWIMAKG</sequence>
<evidence type="ECO:0000256" key="2">
    <source>
        <dbReference type="ARBA" id="ARBA00023002"/>
    </source>
</evidence>
<dbReference type="PANTHER" id="PTHR44169">
    <property type="entry name" value="NADPH-DEPENDENT 1-ACYLDIHYDROXYACETONE PHOSPHATE REDUCTASE"/>
    <property type="match status" value="1"/>
</dbReference>
<dbReference type="InterPro" id="IPR002347">
    <property type="entry name" value="SDR_fam"/>
</dbReference>
<evidence type="ECO:0000256" key="3">
    <source>
        <dbReference type="RuleBase" id="RU000363"/>
    </source>
</evidence>
<dbReference type="RefSeq" id="WP_096806438.1">
    <property type="nucleotide sequence ID" value="NZ_CP022196.1"/>
</dbReference>
<dbReference type="Pfam" id="PF00106">
    <property type="entry name" value="adh_short"/>
    <property type="match status" value="1"/>
</dbReference>
<dbReference type="InterPro" id="IPR036291">
    <property type="entry name" value="NAD(P)-bd_dom_sf"/>
</dbReference>
<keyword evidence="2" id="KW-0560">Oxidoreductase</keyword>
<dbReference type="PRINTS" id="PR00080">
    <property type="entry name" value="SDRFAMILY"/>
</dbReference>
<dbReference type="CDD" id="cd05374">
    <property type="entry name" value="17beta-HSD-like_SDR_c"/>
    <property type="match status" value="1"/>
</dbReference>
<dbReference type="Gene3D" id="3.40.50.720">
    <property type="entry name" value="NAD(P)-binding Rossmann-like Domain"/>
    <property type="match status" value="1"/>
</dbReference>